<comment type="caution">
    <text evidence="2">The sequence shown here is derived from an EMBL/GenBank/DDBJ whole genome shotgun (WGS) entry which is preliminary data.</text>
</comment>
<dbReference type="Proteomes" id="UP001431963">
    <property type="component" value="Unassembled WGS sequence"/>
</dbReference>
<gene>
    <name evidence="2" type="ORF">V6590_20180</name>
</gene>
<dbReference type="RefSeq" id="WP_335425514.1">
    <property type="nucleotide sequence ID" value="NZ_JBALHR010000028.1"/>
</dbReference>
<dbReference type="EMBL" id="JBALHR010000028">
    <property type="protein sequence ID" value="MEH7830476.1"/>
    <property type="molecule type" value="Genomic_DNA"/>
</dbReference>
<evidence type="ECO:0000313" key="2">
    <source>
        <dbReference type="EMBL" id="MEH7830476.1"/>
    </source>
</evidence>
<keyword evidence="1" id="KW-1133">Transmembrane helix</keyword>
<sequence>MNETGNSVRSDCGGREAMVDSSRVDLVTLATSKEKSIFFTIVKGWLYSIFLLVGISAACPVQAGGCRSYSPNDARLTPFGLLAPDGLRGPSVFADTSRNVLFLFMQGGECIYRMRYAGRIEIRSGKEATLLWSDKVQQRISVIRARQIRKCETDVRRYVETMQAQLGLEAAESWLPEAWDSRLGDADSLTTCEGLVLRMLTLGELSDTRSVYVLIVVGNRVVGVIKE</sequence>
<keyword evidence="1" id="KW-0472">Membrane</keyword>
<proteinExistence type="predicted"/>
<accession>A0ABU8C0J3</accession>
<evidence type="ECO:0000313" key="3">
    <source>
        <dbReference type="Proteomes" id="UP001431963"/>
    </source>
</evidence>
<name>A0ABU8C0J3_9RHOB</name>
<keyword evidence="3" id="KW-1185">Reference proteome</keyword>
<protein>
    <submittedName>
        <fullName evidence="2">Uncharacterized protein</fullName>
    </submittedName>
</protein>
<reference evidence="2" key="1">
    <citation type="submission" date="2024-02" db="EMBL/GenBank/DDBJ databases">
        <title>Genome sequences of strain Gemmobacter sp. JM10B15.</title>
        <authorList>
            <person name="Zhang M."/>
        </authorList>
    </citation>
    <scope>NUCLEOTIDE SEQUENCE</scope>
    <source>
        <strain evidence="2">JM10B15</strain>
    </source>
</reference>
<evidence type="ECO:0000256" key="1">
    <source>
        <dbReference type="SAM" id="Phobius"/>
    </source>
</evidence>
<feature type="transmembrane region" description="Helical" evidence="1">
    <location>
        <begin position="37"/>
        <end position="58"/>
    </location>
</feature>
<keyword evidence="1" id="KW-0812">Transmembrane</keyword>
<organism evidence="2 3">
    <name type="scientific">Gemmobacter denitrificans</name>
    <dbReference type="NCBI Taxonomy" id="3123040"/>
    <lineage>
        <taxon>Bacteria</taxon>
        <taxon>Pseudomonadati</taxon>
        <taxon>Pseudomonadota</taxon>
        <taxon>Alphaproteobacteria</taxon>
        <taxon>Rhodobacterales</taxon>
        <taxon>Paracoccaceae</taxon>
        <taxon>Gemmobacter</taxon>
    </lineage>
</organism>